<evidence type="ECO:0000313" key="2">
    <source>
        <dbReference type="Proteomes" id="UP001211059"/>
    </source>
</evidence>
<reference evidence="1" key="1">
    <citation type="submission" date="2022-11" db="EMBL/GenBank/DDBJ databases">
        <authorList>
            <person name="Cui X."/>
            <person name="Liu Q."/>
        </authorList>
    </citation>
    <scope>NUCLEOTIDE SEQUENCE</scope>
</reference>
<sequence>MPLVTQTIKNLKGGISQQPDILRFPDQGEAQINGFSSEVEGLQKRPPSVHVKRLTTFTPGLKPLVKLINRDEFERYFVSFLPGGYISIVDLDGNAKTVNTPNGTGYINSANPREDLRMVTVADYTFIINKKVTPALDGSVAYPGYRTNGQALVNVKGGQYSRTYSIEFNGGVQASYTTPDGSVAAHAAQIDTQYIAQQLGNQLVSNLGPSGWGVDVGPNYIFIQAPSSNSVWNLKIRDGFNNGLMTGCIFEVQRFNMLPAQARDGYIVKVLGDPGSGSDDYYARFDVGRGVWAECAAPGYQGTLAPWSMPHVLVREANGTFTFREQTWQVRPSGDIDSSPEPSFVGTPISDVFFFRNRLGVLAGENVILSASGEFFKFWPKSVVAAADTDPIDVAVSHSRVSILHHAVPFAEELLLWSDQTQFILKSDGILSTKTVKVDTATEFESSIDARPVAAGRGVYFAAPRASFTSIRRYYAVQDTSQVKNAEDISAHVPSYVPNGVFALGSSTTENVVTVLTEGATSRIYLYKYLYLQEQLAQQSWSHWDFGPGSEVLACEMVGAVMYLMINSPSGTYLESIEFTQNTKDYDFEPFRLHMDRKKQVEHLTYNLATNRTIISLATEYGATPARGKYWVVTEDGRGYEFPEPETGWVAQGGTLEIPGDLTSKTMLVGEAYTFTYAMSKLLIKVADAQGVRSEDVGRLQIQRAWVNYNNSGPFYVNVCDKFRYTMSGKKIGAYVLGEDALDTGQFRFPVMTDSQRCRVVISSDNPGPVALIGAGWVGRYFRREQAL</sequence>
<proteinExistence type="predicted"/>
<dbReference type="Pfam" id="PF25675">
    <property type="entry name" value="Phage_nozzle"/>
    <property type="match status" value="1"/>
</dbReference>
<dbReference type="InterPro" id="IPR058003">
    <property type="entry name" value="Phage_gp12"/>
</dbReference>
<dbReference type="EMBL" id="OP947225">
    <property type="protein sequence ID" value="WAX26264.1"/>
    <property type="molecule type" value="Genomic_DNA"/>
</dbReference>
<name>A0AAE9VL94_9CAUD</name>
<protein>
    <submittedName>
        <fullName evidence="1">Non-contractile tail tubular protein</fullName>
    </submittedName>
</protein>
<evidence type="ECO:0000313" key="1">
    <source>
        <dbReference type="EMBL" id="WAX26264.1"/>
    </source>
</evidence>
<accession>A0AAE9VL94</accession>
<organism evidence="1 2">
    <name type="scientific">Ralstonia phage p2106</name>
    <dbReference type="NCBI Taxonomy" id="2998497"/>
    <lineage>
        <taxon>Viruses</taxon>
        <taxon>Duplodnaviria</taxon>
        <taxon>Heunggongvirae</taxon>
        <taxon>Uroviricota</taxon>
        <taxon>Caudoviricetes</taxon>
        <taxon>Autographivirales</taxon>
        <taxon>Autotranscriptaviridae</taxon>
        <taxon>Serkorvirus</taxon>
        <taxon>Serkorvirus p2106</taxon>
    </lineage>
</organism>
<dbReference type="Proteomes" id="UP001211059">
    <property type="component" value="Segment"/>
</dbReference>
<keyword evidence="2" id="KW-1185">Reference proteome</keyword>